<dbReference type="GO" id="GO:0008270">
    <property type="term" value="F:zinc ion binding"/>
    <property type="evidence" value="ECO:0007669"/>
    <property type="project" value="UniProtKB-KW"/>
</dbReference>
<proteinExistence type="predicted"/>
<keyword evidence="1" id="KW-0479">Metal-binding</keyword>
<evidence type="ECO:0000256" key="1">
    <source>
        <dbReference type="PROSITE-ProRule" id="PRU00042"/>
    </source>
</evidence>
<feature type="domain" description="C2H2-type" evidence="2">
    <location>
        <begin position="46"/>
        <end position="73"/>
    </location>
</feature>
<dbReference type="Gene3D" id="3.30.160.60">
    <property type="entry name" value="Classic Zinc Finger"/>
    <property type="match status" value="1"/>
</dbReference>
<dbReference type="PROSITE" id="PS50157">
    <property type="entry name" value="ZINC_FINGER_C2H2_2"/>
    <property type="match status" value="2"/>
</dbReference>
<dbReference type="AlphaFoldDB" id="A0AAR5PYX1"/>
<evidence type="ECO:0000313" key="4">
    <source>
        <dbReference type="Proteomes" id="UP000019118"/>
    </source>
</evidence>
<accession>A0AAR5PYX1</accession>
<evidence type="ECO:0000313" key="3">
    <source>
        <dbReference type="EnsemblMetazoa" id="XP_019766193.1"/>
    </source>
</evidence>
<keyword evidence="1" id="KW-0863">Zinc-finger</keyword>
<keyword evidence="1" id="KW-0862">Zinc</keyword>
<name>A0AAR5PYX1_DENPD</name>
<organism evidence="3 4">
    <name type="scientific">Dendroctonus ponderosae</name>
    <name type="common">Mountain pine beetle</name>
    <dbReference type="NCBI Taxonomy" id="77166"/>
    <lineage>
        <taxon>Eukaryota</taxon>
        <taxon>Metazoa</taxon>
        <taxon>Ecdysozoa</taxon>
        <taxon>Arthropoda</taxon>
        <taxon>Hexapoda</taxon>
        <taxon>Insecta</taxon>
        <taxon>Pterygota</taxon>
        <taxon>Neoptera</taxon>
        <taxon>Endopterygota</taxon>
        <taxon>Coleoptera</taxon>
        <taxon>Polyphaga</taxon>
        <taxon>Cucujiformia</taxon>
        <taxon>Curculionidae</taxon>
        <taxon>Scolytinae</taxon>
        <taxon>Dendroctonus</taxon>
    </lineage>
</organism>
<dbReference type="InterPro" id="IPR013087">
    <property type="entry name" value="Znf_C2H2_type"/>
</dbReference>
<sequence>MCRARSLLLLEYRVDASFRVDFYDFFYFLLLACPTIRPPHEWRETYHCDTCFKSYKNKSTLYRHKKHECNKNPYQCFYCGKFYRQKYDLKMHVYKKHPDDVTEFEKFYKNLHLFKTPVSKGAVKGLMSGPPQGDGL</sequence>
<keyword evidence="4" id="KW-1185">Reference proteome</keyword>
<evidence type="ECO:0000259" key="2">
    <source>
        <dbReference type="PROSITE" id="PS50157"/>
    </source>
</evidence>
<dbReference type="InterPro" id="IPR036236">
    <property type="entry name" value="Znf_C2H2_sf"/>
</dbReference>
<dbReference type="GeneID" id="109541706"/>
<reference evidence="3" key="2">
    <citation type="submission" date="2024-08" db="UniProtKB">
        <authorList>
            <consortium name="EnsemblMetazoa"/>
        </authorList>
    </citation>
    <scope>IDENTIFICATION</scope>
</reference>
<dbReference type="KEGG" id="dpa:109541706"/>
<dbReference type="PROSITE" id="PS00028">
    <property type="entry name" value="ZINC_FINGER_C2H2_1"/>
    <property type="match status" value="1"/>
</dbReference>
<feature type="domain" description="C2H2-type" evidence="2">
    <location>
        <begin position="74"/>
        <end position="102"/>
    </location>
</feature>
<dbReference type="Proteomes" id="UP000019118">
    <property type="component" value="Unassembled WGS sequence"/>
</dbReference>
<dbReference type="Pfam" id="PF00096">
    <property type="entry name" value="zf-C2H2"/>
    <property type="match status" value="2"/>
</dbReference>
<protein>
    <recommendedName>
        <fullName evidence="2">C2H2-type domain-containing protein</fullName>
    </recommendedName>
</protein>
<dbReference type="EnsemblMetazoa" id="XM_019910634.1">
    <property type="protein sequence ID" value="XP_019766193.1"/>
    <property type="gene ID" value="LOC109541706"/>
</dbReference>
<reference evidence="4" key="1">
    <citation type="journal article" date="2013" name="Genome Biol.">
        <title>Draft genome of the mountain pine beetle, Dendroctonus ponderosae Hopkins, a major forest pest.</title>
        <authorList>
            <person name="Keeling C.I."/>
            <person name="Yuen M.M."/>
            <person name="Liao N.Y."/>
            <person name="Docking T.R."/>
            <person name="Chan S.K."/>
            <person name="Taylor G.A."/>
            <person name="Palmquist D.L."/>
            <person name="Jackman S.D."/>
            <person name="Nguyen A."/>
            <person name="Li M."/>
            <person name="Henderson H."/>
            <person name="Janes J.K."/>
            <person name="Zhao Y."/>
            <person name="Pandoh P."/>
            <person name="Moore R."/>
            <person name="Sperling F.A."/>
            <person name="Huber D.P."/>
            <person name="Birol I."/>
            <person name="Jones S.J."/>
            <person name="Bohlmann J."/>
        </authorList>
    </citation>
    <scope>NUCLEOTIDE SEQUENCE</scope>
</reference>
<dbReference type="SUPFAM" id="SSF57667">
    <property type="entry name" value="beta-beta-alpha zinc fingers"/>
    <property type="match status" value="1"/>
</dbReference>
<dbReference type="SMART" id="SM00355">
    <property type="entry name" value="ZnF_C2H2"/>
    <property type="match status" value="2"/>
</dbReference>